<sequence length="109" mass="11919">MSIHQSGGGQCWKATGYGMDWTGDDGTAVACHTNHHSLEADTNPAHQNHRVKLQLANGPINIPEVGVILGDKEVIEVKWTQVEQLIYDLRLASVSLSSLNRGLCPVFRD</sequence>
<accession>A0ACC1D6I2</accession>
<evidence type="ECO:0000313" key="1">
    <source>
        <dbReference type="EMBL" id="KAJ0179142.1"/>
    </source>
</evidence>
<dbReference type="EMBL" id="CM034394">
    <property type="protein sequence ID" value="KAJ0179142.1"/>
    <property type="molecule type" value="Genomic_DNA"/>
</dbReference>
<reference evidence="1 2" key="1">
    <citation type="journal article" date="2021" name="Front. Genet.">
        <title>Chromosome-Level Genome Assembly Reveals Significant Gene Expansion in the Toll and IMD Signaling Pathways of Dendrolimus kikuchii.</title>
        <authorList>
            <person name="Zhou J."/>
            <person name="Wu P."/>
            <person name="Xiong Z."/>
            <person name="Liu N."/>
            <person name="Zhao N."/>
            <person name="Ji M."/>
            <person name="Qiu Y."/>
            <person name="Yang B."/>
        </authorList>
    </citation>
    <scope>NUCLEOTIDE SEQUENCE [LARGE SCALE GENOMIC DNA]</scope>
    <source>
        <strain evidence="1">Ann1</strain>
    </source>
</reference>
<comment type="caution">
    <text evidence="1">The sequence shown here is derived from an EMBL/GenBank/DDBJ whole genome shotgun (WGS) entry which is preliminary data.</text>
</comment>
<name>A0ACC1D6I2_9NEOP</name>
<gene>
    <name evidence="1" type="ORF">K1T71_004854</name>
</gene>
<proteinExistence type="predicted"/>
<dbReference type="Proteomes" id="UP000824533">
    <property type="component" value="Linkage Group LG08"/>
</dbReference>
<organism evidence="1 2">
    <name type="scientific">Dendrolimus kikuchii</name>
    <dbReference type="NCBI Taxonomy" id="765133"/>
    <lineage>
        <taxon>Eukaryota</taxon>
        <taxon>Metazoa</taxon>
        <taxon>Ecdysozoa</taxon>
        <taxon>Arthropoda</taxon>
        <taxon>Hexapoda</taxon>
        <taxon>Insecta</taxon>
        <taxon>Pterygota</taxon>
        <taxon>Neoptera</taxon>
        <taxon>Endopterygota</taxon>
        <taxon>Lepidoptera</taxon>
        <taxon>Glossata</taxon>
        <taxon>Ditrysia</taxon>
        <taxon>Bombycoidea</taxon>
        <taxon>Lasiocampidae</taxon>
        <taxon>Dendrolimus</taxon>
    </lineage>
</organism>
<keyword evidence="2" id="KW-1185">Reference proteome</keyword>
<evidence type="ECO:0000313" key="2">
    <source>
        <dbReference type="Proteomes" id="UP000824533"/>
    </source>
</evidence>
<protein>
    <submittedName>
        <fullName evidence="1">Uncharacterized protein</fullName>
    </submittedName>
</protein>